<dbReference type="CDD" id="cd01066">
    <property type="entry name" value="APP_MetAP"/>
    <property type="match status" value="1"/>
</dbReference>
<feature type="domain" description="Creatinase N-terminal" evidence="1">
    <location>
        <begin position="29"/>
        <end position="179"/>
    </location>
</feature>
<protein>
    <recommendedName>
        <fullName evidence="1">Creatinase N-terminal domain-containing protein</fullName>
    </recommendedName>
</protein>
<dbReference type="AlphaFoldDB" id="R2XTK4"/>
<evidence type="ECO:0000259" key="1">
    <source>
        <dbReference type="Pfam" id="PF01321"/>
    </source>
</evidence>
<dbReference type="Proteomes" id="UP000014160">
    <property type="component" value="Unassembled WGS sequence"/>
</dbReference>
<keyword evidence="5" id="KW-1185">Reference proteome</keyword>
<dbReference type="SUPFAM" id="SSF55920">
    <property type="entry name" value="Creatinase/aminopeptidase"/>
    <property type="match status" value="1"/>
</dbReference>
<dbReference type="Proteomes" id="UP000013750">
    <property type="component" value="Unassembled WGS sequence"/>
</dbReference>
<dbReference type="PATRIC" id="fig|1158614.3.peg.862"/>
<dbReference type="RefSeq" id="WP_010779282.1">
    <property type="nucleotide sequence ID" value="NZ_ASWH01000002.1"/>
</dbReference>
<dbReference type="InterPro" id="IPR029149">
    <property type="entry name" value="Creatin/AminoP/Spt16_N"/>
</dbReference>
<gene>
    <name evidence="3" type="ORF">I592_03528</name>
    <name evidence="2" type="ORF">UKC_00833</name>
</gene>
<reference evidence="2 4" key="1">
    <citation type="submission" date="2013-02" db="EMBL/GenBank/DDBJ databases">
        <title>The Genome Sequence of Enterococcus gilvus ATCC BAA-350.</title>
        <authorList>
            <consortium name="The Broad Institute Genome Sequencing Platform"/>
            <consortium name="The Broad Institute Genome Sequencing Center for Infectious Disease"/>
            <person name="Earl A.M."/>
            <person name="Gilmore M.S."/>
            <person name="Lebreton F."/>
            <person name="Walker B."/>
            <person name="Young S.K."/>
            <person name="Zeng Q."/>
            <person name="Gargeya S."/>
            <person name="Fitzgerald M."/>
            <person name="Haas B."/>
            <person name="Abouelleil A."/>
            <person name="Alvarado L."/>
            <person name="Arachchi H.M."/>
            <person name="Berlin A.M."/>
            <person name="Chapman S.B."/>
            <person name="Dewar J."/>
            <person name="Goldberg J."/>
            <person name="Griggs A."/>
            <person name="Gujja S."/>
            <person name="Hansen M."/>
            <person name="Howarth C."/>
            <person name="Imamovic A."/>
            <person name="Larimer J."/>
            <person name="McCowan C."/>
            <person name="Murphy C."/>
            <person name="Neiman D."/>
            <person name="Pearson M."/>
            <person name="Priest M."/>
            <person name="Roberts A."/>
            <person name="Saif S."/>
            <person name="Shea T."/>
            <person name="Sisk P."/>
            <person name="Sykes S."/>
            <person name="Wortman J."/>
            <person name="Nusbaum C."/>
            <person name="Birren B."/>
        </authorList>
    </citation>
    <scope>NUCLEOTIDE SEQUENCE [LARGE SCALE GENOMIC DNA]</scope>
    <source>
        <strain evidence="2 4">ATCC BAA-350</strain>
    </source>
</reference>
<dbReference type="EMBL" id="AJDQ01000004">
    <property type="protein sequence ID" value="EOI57858.1"/>
    <property type="molecule type" value="Genomic_DNA"/>
</dbReference>
<organism evidence="2 4">
    <name type="scientific">Enterococcus gilvus ATCC BAA-350</name>
    <dbReference type="NCBI Taxonomy" id="1158614"/>
    <lineage>
        <taxon>Bacteria</taxon>
        <taxon>Bacillati</taxon>
        <taxon>Bacillota</taxon>
        <taxon>Bacilli</taxon>
        <taxon>Lactobacillales</taxon>
        <taxon>Enterococcaceae</taxon>
        <taxon>Enterococcus</taxon>
    </lineage>
</organism>
<sequence>MIKLAKVTPPHLDTNVVPVQLTDETMAARKTQLLAKMEENNYDAVAIYADLEHGGNFEYFTGFVPRFEEALLVVHQNGDAYLVLGNENLNKAPLARIAAEAVHMPHFSLPNQPMETTLTVSEILQQTQLQEARTIGLIGWKKFTSSSEENTALFDLPYFLVEGLKKAAPKATFTNASSILIGENGLRTSNNANEVAHYEFGAMLAGNGVLKTMEQLEIGKSELELGGLLNDYGQTPSVVTIMATGARFEKANLYPTNKKIQLGDRISMTVGYKGGLQSRGGYAVHSTEELPENERDYLDRVAKPYYNAVKTWLEAITVDMNGAVLYDKIEEVLPKETYGWHLNPGHLCADEEWLASPIYPASQETIRSGMLFQFDIIPSVPGYSGASCEGGILLADERLRALIQEAYPEMWARMQARRHYIIEEIGIKLSEEVLPMSNATAYYRPFFLNKEDALTAR</sequence>
<accession>R2XTK4</accession>
<comment type="caution">
    <text evidence="2">The sequence shown here is derived from an EMBL/GenBank/DDBJ whole genome shotgun (WGS) entry which is preliminary data.</text>
</comment>
<dbReference type="Gene3D" id="3.90.230.10">
    <property type="entry name" value="Creatinase/methionine aminopeptidase superfamily"/>
    <property type="match status" value="1"/>
</dbReference>
<evidence type="ECO:0000313" key="2">
    <source>
        <dbReference type="EMBL" id="EOI57858.1"/>
    </source>
</evidence>
<proteinExistence type="predicted"/>
<reference evidence="3 5" key="2">
    <citation type="submission" date="2013-03" db="EMBL/GenBank/DDBJ databases">
        <title>The Genome Sequence of Enterococcus gilvus ATCC BAA-350 (PacBio/Illumina hybrid assembly).</title>
        <authorList>
            <consortium name="The Broad Institute Genomics Platform"/>
            <consortium name="The Broad Institute Genome Sequencing Center for Infectious Disease"/>
            <person name="Earl A."/>
            <person name="Russ C."/>
            <person name="Gilmore M."/>
            <person name="Surin D."/>
            <person name="Walker B."/>
            <person name="Young S."/>
            <person name="Zeng Q."/>
            <person name="Gargeya S."/>
            <person name="Fitzgerald M."/>
            <person name="Haas B."/>
            <person name="Abouelleil A."/>
            <person name="Allen A.W."/>
            <person name="Alvarado L."/>
            <person name="Arachchi H.M."/>
            <person name="Berlin A.M."/>
            <person name="Chapman S.B."/>
            <person name="Gainer-Dewar J."/>
            <person name="Goldberg J."/>
            <person name="Griggs A."/>
            <person name="Gujja S."/>
            <person name="Hansen M."/>
            <person name="Howarth C."/>
            <person name="Imamovic A."/>
            <person name="Ireland A."/>
            <person name="Larimer J."/>
            <person name="McCowan C."/>
            <person name="Murphy C."/>
            <person name="Pearson M."/>
            <person name="Poon T.W."/>
            <person name="Priest M."/>
            <person name="Roberts A."/>
            <person name="Saif S."/>
            <person name="Shea T."/>
            <person name="Sisk P."/>
            <person name="Sykes S."/>
            <person name="Wortman J."/>
            <person name="Nusbaum C."/>
            <person name="Birren B."/>
        </authorList>
    </citation>
    <scope>NUCLEOTIDE SEQUENCE [LARGE SCALE GENOMIC DNA]</scope>
    <source>
        <strain evidence="3 5">ATCC BAA-350</strain>
    </source>
</reference>
<evidence type="ECO:0000313" key="5">
    <source>
        <dbReference type="Proteomes" id="UP000014160"/>
    </source>
</evidence>
<evidence type="ECO:0000313" key="3">
    <source>
        <dbReference type="EMBL" id="EOW79388.1"/>
    </source>
</evidence>
<dbReference type="HOGENOM" id="CLU_047234_0_0_9"/>
<dbReference type="SUPFAM" id="SSF53092">
    <property type="entry name" value="Creatinase/prolidase N-terminal domain"/>
    <property type="match status" value="1"/>
</dbReference>
<dbReference type="eggNOG" id="COG0006">
    <property type="taxonomic scope" value="Bacteria"/>
</dbReference>
<dbReference type="InterPro" id="IPR000587">
    <property type="entry name" value="Creatinase_N"/>
</dbReference>
<evidence type="ECO:0000313" key="4">
    <source>
        <dbReference type="Proteomes" id="UP000013750"/>
    </source>
</evidence>
<dbReference type="EMBL" id="ASWH01000002">
    <property type="protein sequence ID" value="EOW79388.1"/>
    <property type="molecule type" value="Genomic_DNA"/>
</dbReference>
<dbReference type="Gene3D" id="3.40.350.10">
    <property type="entry name" value="Creatinase/prolidase N-terminal domain"/>
    <property type="match status" value="1"/>
</dbReference>
<dbReference type="Pfam" id="PF01321">
    <property type="entry name" value="Creatinase_N"/>
    <property type="match status" value="1"/>
</dbReference>
<dbReference type="InterPro" id="IPR036005">
    <property type="entry name" value="Creatinase/aminopeptidase-like"/>
</dbReference>
<name>R2XTK4_9ENTE</name>
<dbReference type="OrthoDB" id="9778159at2"/>